<proteinExistence type="predicted"/>
<protein>
    <submittedName>
        <fullName evidence="1">Minor structural protein putative tail fiber</fullName>
    </submittedName>
</protein>
<name>A0A8S5U932_9CAUD</name>
<organism evidence="1">
    <name type="scientific">Herelleviridae sp. cti3G1</name>
    <dbReference type="NCBI Taxonomy" id="2825831"/>
    <lineage>
        <taxon>Viruses</taxon>
        <taxon>Duplodnaviria</taxon>
        <taxon>Heunggongvirae</taxon>
        <taxon>Uroviricota</taxon>
        <taxon>Caudoviricetes</taxon>
        <taxon>Herelleviridae</taxon>
    </lineage>
</organism>
<evidence type="ECO:0000313" key="1">
    <source>
        <dbReference type="EMBL" id="DAF90963.1"/>
    </source>
</evidence>
<dbReference type="EMBL" id="BK016041">
    <property type="protein sequence ID" value="DAF90963.1"/>
    <property type="molecule type" value="Genomic_DNA"/>
</dbReference>
<accession>A0A8S5U932</accession>
<reference evidence="1" key="1">
    <citation type="journal article" date="2021" name="Proc. Natl. Acad. Sci. U.S.A.">
        <title>A Catalog of Tens of Thousands of Viruses from Human Metagenomes Reveals Hidden Associations with Chronic Diseases.</title>
        <authorList>
            <person name="Tisza M.J."/>
            <person name="Buck C.B."/>
        </authorList>
    </citation>
    <scope>NUCLEOTIDE SEQUENCE</scope>
    <source>
        <strain evidence="1">Cti3G1</strain>
    </source>
</reference>
<sequence length="1412" mass="154861">MINVSDKFKEAMKKPVKTITASLVLDDNTIITGQDKLIKITIDSSGHLFGTATSVINVELFGTDYNLVDHTFSVIAKTLVDIENDTWEEANLGLFYVEESTADFEKKATKIKGYDLMGKLAKTPYNSGTIQFPCTIKELINQLAERFEFTIDTNLDNLPNITYQIPEDLYAKISNCTYRDILGEIAGATATIAVFNGRTLSFRDSKKKLDEDEIWTYDNLKTLKYKPKYGPVNSLVLARTPQEDNIATSDNDSITANGLTEVKLANNEILDDDRRKLITPIFDSIKDFSHHPFEAETTGLGWYKPGDLVSAQAGGGLMNGKTIGWLGQEKFLGKNLLKFNANFTSNGISVKTNKNGRITEAKGTMTAGWAVLSKFYDDVLFPAGKYTFSVDRALNHTVTVSVAYVVGSSWGFNANLNAGQTKVTFTANQPFKTLHIVVSDAVGTNIDLGAFTPKLSLGDTSTNEPYIGDDVSAGYRNMFDEFSGLPVNKNGVSLINLDGDLRLSGTPDRDWIQLVSRDITGILMNNRPYTIVQYNTPNTKFYVEISARKKDGSGIDVIGNKTAKTHNFTANLTLYDRYTMMIMCGRQDDATPLPLFGNFGLYYGTFNENNLPEYTPYLTSVTSPRPIAPAKINEIIYKQYTLGTNLYKPKDNYSSNGITHTILPNGTIESKGTSTISWSTIGNYQIVLEPGIYEFSRSGADWVVSLDSNAGGNHTLASMRSGQERVIFEVTKKETGVYLAFLPGVGSTMNNITKFSLKKAISAIATVTNKNLLKIGAGNISNGLISSVADDGTVAYSGQMTSSWANITSYIDFSSPLPAGTYTLSIGQPRTHKIIFKYKMANGVTSDAIVNGTATSTSGTFTVSQPIVAGYLYIVAANGSKLNGTVKAQLEAGDVATEIVSYEEQNFTLPDNDNLYKLTDNIYDEIKLENGVAKLIKRVGKLELSGDEEKITYYYTSKAGTIGFKYKNPSGEMIFTQQNSTASIICSHFNAINEDAVYTTRENKTGVSIYGGYNNFPRYSSTMGFWFTAPDQLNLGITDVASFRNWLKSEKAKGTPVTVYYEMKEPQIIELGRTNLNQVYVTDTHLELGNGIKETIKGVAPTATQTDYARAGGITKTIYNTEIKVDKQKQEIESVVSKQTQVDQQITDEFSKITQNIKNVVTTIQTTGGGNLIKNSVGYAKNQDGTLVEWIKNNAGEVKSYTSPESRSYGAISGNAIELKKGASITQRLNVASSGKIPYSLSFKCKKGAIGTATVKLSNTIDSFVITIPEGKEIVWQNYDLTKLDPSMNYLDITVSTSNNCEEFLITDLMVNMGDQSIPWVQANGEILNTQVAVNDQGMMVSSSVYSGDYVQITPLGMSGHSNVTGTDEEVFKLNRDVTETSKLSARKEISMEPIKIIPVKDGDMSGWNFVG</sequence>